<gene>
    <name evidence="1" type="ORF">TPSB3V08_LOCUS5878</name>
</gene>
<dbReference type="EMBL" id="OD003263">
    <property type="protein sequence ID" value="CAD7407433.1"/>
    <property type="molecule type" value="Genomic_DNA"/>
</dbReference>
<sequence length="177" mass="20057">MIFPLLARTPSPLTSEALESYRLLPGRGLVEASLVRLYNKICANTWRSVTVEKGLLDELQSQKSFYDAVIDKFIQKDPINSTTPIDVQEMLNSSLNLEPFNNVEERFARKRRSSERKARSPHTLLELLGLDTKKEDAIKSYNGDKFGFDALLSGMFPMRRSIPESAESCEPFLEGLI</sequence>
<dbReference type="AlphaFoldDB" id="A0A7R9H3E3"/>
<accession>A0A7R9H3E3</accession>
<proteinExistence type="predicted"/>
<organism evidence="1">
    <name type="scientific">Timema poppense</name>
    <name type="common">Walking stick</name>
    <dbReference type="NCBI Taxonomy" id="170557"/>
    <lineage>
        <taxon>Eukaryota</taxon>
        <taxon>Metazoa</taxon>
        <taxon>Ecdysozoa</taxon>
        <taxon>Arthropoda</taxon>
        <taxon>Hexapoda</taxon>
        <taxon>Insecta</taxon>
        <taxon>Pterygota</taxon>
        <taxon>Neoptera</taxon>
        <taxon>Polyneoptera</taxon>
        <taxon>Phasmatodea</taxon>
        <taxon>Timematodea</taxon>
        <taxon>Timematoidea</taxon>
        <taxon>Timematidae</taxon>
        <taxon>Timema</taxon>
    </lineage>
</organism>
<reference evidence="1" key="1">
    <citation type="submission" date="2020-11" db="EMBL/GenBank/DDBJ databases">
        <authorList>
            <person name="Tran Van P."/>
        </authorList>
    </citation>
    <scope>NUCLEOTIDE SEQUENCE</scope>
</reference>
<name>A0A7R9H3E3_TIMPO</name>
<evidence type="ECO:0000313" key="1">
    <source>
        <dbReference type="EMBL" id="CAD7407433.1"/>
    </source>
</evidence>
<protein>
    <submittedName>
        <fullName evidence="1">Uncharacterized protein</fullName>
    </submittedName>
</protein>